<gene>
    <name evidence="1" type="ORF">HUK84_01020</name>
</gene>
<dbReference type="Proteomes" id="UP000534870">
    <property type="component" value="Unassembled WGS sequence"/>
</dbReference>
<dbReference type="RefSeq" id="WP_176638542.1">
    <property type="nucleotide sequence ID" value="NZ_JABXXP010000003.1"/>
</dbReference>
<protein>
    <submittedName>
        <fullName evidence="1">Uncharacterized protein</fullName>
    </submittedName>
</protein>
<name>A0A7Y7M5C9_9PROT</name>
<organism evidence="1 2">
    <name type="scientific">Nguyenibacter vanlangensis</name>
    <dbReference type="NCBI Taxonomy" id="1216886"/>
    <lineage>
        <taxon>Bacteria</taxon>
        <taxon>Pseudomonadati</taxon>
        <taxon>Pseudomonadota</taxon>
        <taxon>Alphaproteobacteria</taxon>
        <taxon>Acetobacterales</taxon>
        <taxon>Acetobacteraceae</taxon>
        <taxon>Nguyenibacter</taxon>
    </lineage>
</organism>
<evidence type="ECO:0000313" key="1">
    <source>
        <dbReference type="EMBL" id="NVN09744.1"/>
    </source>
</evidence>
<evidence type="ECO:0000313" key="2">
    <source>
        <dbReference type="Proteomes" id="UP000534870"/>
    </source>
</evidence>
<accession>A0A7Y7M5C9</accession>
<sequence>MSAKLAAGWKSGLTPRGMGVRIAEEMASEPDNAFLSRFRMELTDLCELWADLGYPTQIRRLFALQFEGGAIMHRLTIRQDRQAWRQIEGVRM</sequence>
<comment type="caution">
    <text evidence="1">The sequence shown here is derived from an EMBL/GenBank/DDBJ whole genome shotgun (WGS) entry which is preliminary data.</text>
</comment>
<proteinExistence type="predicted"/>
<dbReference type="EMBL" id="JABXXP010000003">
    <property type="protein sequence ID" value="NVN09744.1"/>
    <property type="molecule type" value="Genomic_DNA"/>
</dbReference>
<reference evidence="1 2" key="1">
    <citation type="submission" date="2020-06" db="EMBL/GenBank/DDBJ databases">
        <title>Description of novel acetic acid bacteria.</title>
        <authorList>
            <person name="Sombolestani A."/>
        </authorList>
    </citation>
    <scope>NUCLEOTIDE SEQUENCE [LARGE SCALE GENOMIC DNA]</scope>
    <source>
        <strain evidence="1 2">LMG 31431</strain>
    </source>
</reference>
<dbReference type="AlphaFoldDB" id="A0A7Y7M5C9"/>